<organism evidence="13 14">
    <name type="scientific">Paenibacillus ferrarius</name>
    <dbReference type="NCBI Taxonomy" id="1469647"/>
    <lineage>
        <taxon>Bacteria</taxon>
        <taxon>Bacillati</taxon>
        <taxon>Bacillota</taxon>
        <taxon>Bacilli</taxon>
        <taxon>Bacillales</taxon>
        <taxon>Paenibacillaceae</taxon>
        <taxon>Paenibacillus</taxon>
    </lineage>
</organism>
<evidence type="ECO:0000256" key="7">
    <source>
        <dbReference type="ARBA" id="ARBA00022840"/>
    </source>
</evidence>
<keyword evidence="8" id="KW-0902">Two-component regulatory system</keyword>
<evidence type="ECO:0000256" key="4">
    <source>
        <dbReference type="ARBA" id="ARBA00022679"/>
    </source>
</evidence>
<keyword evidence="10" id="KW-0812">Transmembrane</keyword>
<protein>
    <recommendedName>
        <fullName evidence="2">histidine kinase</fullName>
        <ecNumber evidence="2">2.7.13.3</ecNumber>
    </recommendedName>
</protein>
<sequence length="394" mass="43955">MSEEEELHQSKEAPAPMQKKLWVRTVASYIAIAVTIHDTMKYPSFAQSWIEWLFLLGYLLLCWFPRGKSYSLRGLAVISVSIALMHVINVILLHSGYWNVSLQLILVGFMTSRAGNRYIQWVGWGIIVEMIALSLMFPDSLENRLWSLVSIAGVYFGVRGIAYRNEYHRRIQQHLEALQKAHEELQEATLVSMHHAVLEERSRIARDIHDSLGHSLTSLIVQLQAVQYMVAGGPDEAREAVKNMLAVARQSLKDIRSSVHALADDRHHLGIDSLRALLSQTQNHSGLQGIFHAEDGLDLPSELLIVLYRILQEALTNITRHAEATSVSVNIYKSAGEIFMVIADNGKLAGVQELHFGFGLHGIQQRAASLGGTCEFAAGVPSGLQVKVRIPLMV</sequence>
<dbReference type="Gene3D" id="3.30.565.10">
    <property type="entry name" value="Histidine kinase-like ATPase, C-terminal domain"/>
    <property type="match status" value="1"/>
</dbReference>
<keyword evidence="7" id="KW-0067">ATP-binding</keyword>
<feature type="domain" description="Histidine kinase/HSP90-like ATPase" evidence="11">
    <location>
        <begin position="307"/>
        <end position="392"/>
    </location>
</feature>
<gene>
    <name evidence="13" type="ORF">BC351_04660</name>
</gene>
<comment type="caution">
    <text evidence="13">The sequence shown here is derived from an EMBL/GenBank/DDBJ whole genome shotgun (WGS) entry which is preliminary data.</text>
</comment>
<dbReference type="PANTHER" id="PTHR24421:SF10">
    <property type="entry name" value="NITRATE_NITRITE SENSOR PROTEIN NARQ"/>
    <property type="match status" value="1"/>
</dbReference>
<feature type="domain" description="Signal transduction histidine kinase subgroup 3 dimerisation and phosphoacceptor" evidence="12">
    <location>
        <begin position="200"/>
        <end position="263"/>
    </location>
</feature>
<evidence type="ECO:0000259" key="12">
    <source>
        <dbReference type="Pfam" id="PF07730"/>
    </source>
</evidence>
<dbReference type="InterPro" id="IPR003594">
    <property type="entry name" value="HATPase_dom"/>
</dbReference>
<dbReference type="Pfam" id="PF07730">
    <property type="entry name" value="HisKA_3"/>
    <property type="match status" value="1"/>
</dbReference>
<evidence type="ECO:0000256" key="3">
    <source>
        <dbReference type="ARBA" id="ARBA00022553"/>
    </source>
</evidence>
<dbReference type="InterPro" id="IPR036890">
    <property type="entry name" value="HATPase_C_sf"/>
</dbReference>
<feature type="transmembrane region" description="Helical" evidence="10">
    <location>
        <begin position="76"/>
        <end position="98"/>
    </location>
</feature>
<feature type="coiled-coil region" evidence="9">
    <location>
        <begin position="164"/>
        <end position="191"/>
    </location>
</feature>
<keyword evidence="5" id="KW-0547">Nucleotide-binding</keyword>
<feature type="transmembrane region" description="Helical" evidence="10">
    <location>
        <begin position="21"/>
        <end position="40"/>
    </location>
</feature>
<evidence type="ECO:0000259" key="11">
    <source>
        <dbReference type="Pfam" id="PF02518"/>
    </source>
</evidence>
<dbReference type="CDD" id="cd16917">
    <property type="entry name" value="HATPase_UhpB-NarQ-NarX-like"/>
    <property type="match status" value="1"/>
</dbReference>
<evidence type="ECO:0000313" key="14">
    <source>
        <dbReference type="Proteomes" id="UP000190626"/>
    </source>
</evidence>
<dbReference type="GO" id="GO:0016020">
    <property type="term" value="C:membrane"/>
    <property type="evidence" value="ECO:0007669"/>
    <property type="project" value="InterPro"/>
</dbReference>
<keyword evidence="10" id="KW-0472">Membrane</keyword>
<dbReference type="PANTHER" id="PTHR24421">
    <property type="entry name" value="NITRATE/NITRITE SENSOR PROTEIN NARX-RELATED"/>
    <property type="match status" value="1"/>
</dbReference>
<dbReference type="GO" id="GO:0046983">
    <property type="term" value="F:protein dimerization activity"/>
    <property type="evidence" value="ECO:0007669"/>
    <property type="project" value="InterPro"/>
</dbReference>
<dbReference type="AlphaFoldDB" id="A0A1V4HLB5"/>
<reference evidence="14" key="1">
    <citation type="submission" date="2016-07" db="EMBL/GenBank/DDBJ databases">
        <authorList>
            <person name="Florea S."/>
            <person name="Webb J.S."/>
            <person name="Jaromczyk J."/>
            <person name="Schardl C.L."/>
        </authorList>
    </citation>
    <scope>NUCLEOTIDE SEQUENCE [LARGE SCALE GENOMIC DNA]</scope>
    <source>
        <strain evidence="14">CY1</strain>
    </source>
</reference>
<evidence type="ECO:0000256" key="5">
    <source>
        <dbReference type="ARBA" id="ARBA00022741"/>
    </source>
</evidence>
<comment type="catalytic activity">
    <reaction evidence="1">
        <text>ATP + protein L-histidine = ADP + protein N-phospho-L-histidine.</text>
        <dbReference type="EC" id="2.7.13.3"/>
    </reaction>
</comment>
<keyword evidence="3" id="KW-0597">Phosphoprotein</keyword>
<keyword evidence="4" id="KW-0808">Transferase</keyword>
<dbReference type="RefSeq" id="WP_079413381.1">
    <property type="nucleotide sequence ID" value="NZ_MBTG01000012.1"/>
</dbReference>
<proteinExistence type="predicted"/>
<evidence type="ECO:0000313" key="13">
    <source>
        <dbReference type="EMBL" id="OPH57799.1"/>
    </source>
</evidence>
<evidence type="ECO:0000256" key="9">
    <source>
        <dbReference type="SAM" id="Coils"/>
    </source>
</evidence>
<keyword evidence="6" id="KW-0418">Kinase</keyword>
<feature type="transmembrane region" description="Helical" evidence="10">
    <location>
        <begin position="46"/>
        <end position="64"/>
    </location>
</feature>
<dbReference type="InterPro" id="IPR050482">
    <property type="entry name" value="Sensor_HK_TwoCompSys"/>
</dbReference>
<evidence type="ECO:0000256" key="10">
    <source>
        <dbReference type="SAM" id="Phobius"/>
    </source>
</evidence>
<dbReference type="OrthoDB" id="9781904at2"/>
<dbReference type="GO" id="GO:0000155">
    <property type="term" value="F:phosphorelay sensor kinase activity"/>
    <property type="evidence" value="ECO:0007669"/>
    <property type="project" value="InterPro"/>
</dbReference>
<accession>A0A1V4HLB5</accession>
<dbReference type="GO" id="GO:0005524">
    <property type="term" value="F:ATP binding"/>
    <property type="evidence" value="ECO:0007669"/>
    <property type="project" value="UniProtKB-KW"/>
</dbReference>
<keyword evidence="9" id="KW-0175">Coiled coil</keyword>
<dbReference type="STRING" id="1469647.BC351_04660"/>
<evidence type="ECO:0000256" key="8">
    <source>
        <dbReference type="ARBA" id="ARBA00023012"/>
    </source>
</evidence>
<dbReference type="EC" id="2.7.13.3" evidence="2"/>
<dbReference type="Gene3D" id="1.20.5.1930">
    <property type="match status" value="1"/>
</dbReference>
<name>A0A1V4HLB5_9BACL</name>
<dbReference type="Pfam" id="PF02518">
    <property type="entry name" value="HATPase_c"/>
    <property type="match status" value="1"/>
</dbReference>
<feature type="transmembrane region" description="Helical" evidence="10">
    <location>
        <begin position="145"/>
        <end position="163"/>
    </location>
</feature>
<dbReference type="SUPFAM" id="SSF55874">
    <property type="entry name" value="ATPase domain of HSP90 chaperone/DNA topoisomerase II/histidine kinase"/>
    <property type="match status" value="1"/>
</dbReference>
<evidence type="ECO:0000256" key="2">
    <source>
        <dbReference type="ARBA" id="ARBA00012438"/>
    </source>
</evidence>
<dbReference type="InterPro" id="IPR011712">
    <property type="entry name" value="Sig_transdc_His_kin_sub3_dim/P"/>
</dbReference>
<dbReference type="EMBL" id="MBTG01000012">
    <property type="protein sequence ID" value="OPH57799.1"/>
    <property type="molecule type" value="Genomic_DNA"/>
</dbReference>
<evidence type="ECO:0000256" key="1">
    <source>
        <dbReference type="ARBA" id="ARBA00000085"/>
    </source>
</evidence>
<feature type="transmembrane region" description="Helical" evidence="10">
    <location>
        <begin position="118"/>
        <end position="138"/>
    </location>
</feature>
<dbReference type="Proteomes" id="UP000190626">
    <property type="component" value="Unassembled WGS sequence"/>
</dbReference>
<evidence type="ECO:0000256" key="6">
    <source>
        <dbReference type="ARBA" id="ARBA00022777"/>
    </source>
</evidence>
<keyword evidence="10" id="KW-1133">Transmembrane helix</keyword>
<keyword evidence="14" id="KW-1185">Reference proteome</keyword>